<dbReference type="Gene3D" id="2.40.50.100">
    <property type="match status" value="1"/>
</dbReference>
<dbReference type="CDD" id="cd13590">
    <property type="entry name" value="PBP2_PotD_PotF_like"/>
    <property type="match status" value="1"/>
</dbReference>
<dbReference type="PANTHER" id="PTHR42781">
    <property type="entry name" value="SPERMIDINE/PUTRESCINE IMPORT ATP-BINDING PROTEIN POTA"/>
    <property type="match status" value="1"/>
</dbReference>
<evidence type="ECO:0000256" key="6">
    <source>
        <dbReference type="ARBA" id="ARBA00023136"/>
    </source>
</evidence>
<evidence type="ECO:0000256" key="2">
    <source>
        <dbReference type="ARBA" id="ARBA00022475"/>
    </source>
</evidence>
<dbReference type="InterPro" id="IPR050093">
    <property type="entry name" value="ABC_SmlMolc_Importer"/>
</dbReference>
<dbReference type="PANTHER" id="PTHR42781:SF4">
    <property type="entry name" value="SPERMIDINE_PUTRESCINE IMPORT ATP-BINDING PROTEIN POTA"/>
    <property type="match status" value="1"/>
</dbReference>
<name>A0A6J7MR29_9ZZZZ</name>
<evidence type="ECO:0000256" key="1">
    <source>
        <dbReference type="ARBA" id="ARBA00022448"/>
    </source>
</evidence>
<dbReference type="CDD" id="cd03300">
    <property type="entry name" value="ABC_PotA_N"/>
    <property type="match status" value="1"/>
</dbReference>
<dbReference type="InterPro" id="IPR005893">
    <property type="entry name" value="PotA-like"/>
</dbReference>
<dbReference type="AlphaFoldDB" id="A0A6J7MR29"/>
<dbReference type="GO" id="GO:0019808">
    <property type="term" value="F:polyamine binding"/>
    <property type="evidence" value="ECO:0007669"/>
    <property type="project" value="InterPro"/>
</dbReference>
<keyword evidence="1" id="KW-0813">Transport</keyword>
<dbReference type="EMBL" id="CAFAAV010000110">
    <property type="protein sequence ID" value="CAB4823055.1"/>
    <property type="molecule type" value="Genomic_DNA"/>
</dbReference>
<dbReference type="InterPro" id="IPR017871">
    <property type="entry name" value="ABC_transporter-like_CS"/>
</dbReference>
<evidence type="ECO:0000256" key="4">
    <source>
        <dbReference type="ARBA" id="ARBA00022840"/>
    </source>
</evidence>
<dbReference type="InterPro" id="IPR003593">
    <property type="entry name" value="AAA+_ATPase"/>
</dbReference>
<dbReference type="GO" id="GO:0016887">
    <property type="term" value="F:ATP hydrolysis activity"/>
    <property type="evidence" value="ECO:0007669"/>
    <property type="project" value="InterPro"/>
</dbReference>
<reference evidence="13" key="1">
    <citation type="submission" date="2020-05" db="EMBL/GenBank/DDBJ databases">
        <authorList>
            <person name="Chiriac C."/>
            <person name="Salcher M."/>
            <person name="Ghai R."/>
            <person name="Kavagutti S V."/>
        </authorList>
    </citation>
    <scope>NUCLEOTIDE SEQUENCE</scope>
</reference>
<dbReference type="Pfam" id="PF00005">
    <property type="entry name" value="ABC_tran"/>
    <property type="match status" value="1"/>
</dbReference>
<evidence type="ECO:0000313" key="11">
    <source>
        <dbReference type="EMBL" id="CAB4848108.1"/>
    </source>
</evidence>
<evidence type="ECO:0000313" key="13">
    <source>
        <dbReference type="EMBL" id="CAB4983381.1"/>
    </source>
</evidence>
<dbReference type="Pfam" id="PF08402">
    <property type="entry name" value="TOBE_2"/>
    <property type="match status" value="1"/>
</dbReference>
<dbReference type="InterPro" id="IPR017879">
    <property type="entry name" value="PotA_ATP-bd"/>
</dbReference>
<accession>A0A6J7MR29</accession>
<evidence type="ECO:0000256" key="5">
    <source>
        <dbReference type="ARBA" id="ARBA00022967"/>
    </source>
</evidence>
<dbReference type="InterPro" id="IPR001188">
    <property type="entry name" value="Sperm_putr-bd"/>
</dbReference>
<dbReference type="Gene3D" id="3.40.50.300">
    <property type="entry name" value="P-loop containing nucleotide triphosphate hydrolases"/>
    <property type="match status" value="1"/>
</dbReference>
<dbReference type="FunFam" id="3.40.50.300:FF:000133">
    <property type="entry name" value="Spermidine/putrescine import ATP-binding protein PotA"/>
    <property type="match status" value="1"/>
</dbReference>
<dbReference type="InterPro" id="IPR027417">
    <property type="entry name" value="P-loop_NTPase"/>
</dbReference>
<dbReference type="EMBL" id="CAFBMT010000001">
    <property type="protein sequence ID" value="CAB4908925.1"/>
    <property type="molecule type" value="Genomic_DNA"/>
</dbReference>
<dbReference type="InterPro" id="IPR003439">
    <property type="entry name" value="ABC_transporter-like_ATP-bd"/>
</dbReference>
<dbReference type="SUPFAM" id="SSF52540">
    <property type="entry name" value="P-loop containing nucleoside triphosphate hydrolases"/>
    <property type="match status" value="1"/>
</dbReference>
<dbReference type="InterPro" id="IPR013611">
    <property type="entry name" value="Transp-assoc_OB_typ2"/>
</dbReference>
<dbReference type="SUPFAM" id="SSF53850">
    <property type="entry name" value="Periplasmic binding protein-like II"/>
    <property type="match status" value="1"/>
</dbReference>
<dbReference type="PRINTS" id="PR00909">
    <property type="entry name" value="SPERMDNBNDNG"/>
</dbReference>
<dbReference type="Pfam" id="PF13416">
    <property type="entry name" value="SBP_bac_8"/>
    <property type="match status" value="1"/>
</dbReference>
<dbReference type="InterPro" id="IPR006059">
    <property type="entry name" value="SBP"/>
</dbReference>
<dbReference type="EMBL" id="CAFBIY010000023">
    <property type="protein sequence ID" value="CAB4848108.1"/>
    <property type="molecule type" value="Genomic_DNA"/>
</dbReference>
<keyword evidence="5" id="KW-1278">Translocase</keyword>
<keyword evidence="2" id="KW-1003">Cell membrane</keyword>
<evidence type="ECO:0000313" key="10">
    <source>
        <dbReference type="EMBL" id="CAB4823055.1"/>
    </source>
</evidence>
<feature type="domain" description="ABC transporter" evidence="7">
    <location>
        <begin position="14"/>
        <end position="244"/>
    </location>
</feature>
<keyword evidence="4" id="KW-0067">ATP-binding</keyword>
<dbReference type="GO" id="GO:0042597">
    <property type="term" value="C:periplasmic space"/>
    <property type="evidence" value="ECO:0007669"/>
    <property type="project" value="InterPro"/>
</dbReference>
<dbReference type="Gene3D" id="3.40.190.10">
    <property type="entry name" value="Periplasmic binding protein-like II"/>
    <property type="match status" value="2"/>
</dbReference>
<dbReference type="InterPro" id="IPR008995">
    <property type="entry name" value="Mo/tungstate-bd_C_term_dom"/>
</dbReference>
<proteinExistence type="predicted"/>
<dbReference type="PROSITE" id="PS50893">
    <property type="entry name" value="ABC_TRANSPORTER_2"/>
    <property type="match status" value="1"/>
</dbReference>
<organism evidence="13">
    <name type="scientific">freshwater metagenome</name>
    <dbReference type="NCBI Taxonomy" id="449393"/>
    <lineage>
        <taxon>unclassified sequences</taxon>
        <taxon>metagenomes</taxon>
        <taxon>ecological metagenomes</taxon>
    </lineage>
</organism>
<keyword evidence="3" id="KW-0547">Nucleotide-binding</keyword>
<dbReference type="GO" id="GO:0043190">
    <property type="term" value="C:ATP-binding cassette (ABC) transporter complex"/>
    <property type="evidence" value="ECO:0007669"/>
    <property type="project" value="InterPro"/>
</dbReference>
<keyword evidence="6" id="KW-0472">Membrane</keyword>
<dbReference type="EMBL" id="CAESGF010000018">
    <property type="protein sequence ID" value="CAB4364766.1"/>
    <property type="molecule type" value="Genomic_DNA"/>
</dbReference>
<dbReference type="NCBIfam" id="TIGR01187">
    <property type="entry name" value="potA"/>
    <property type="match status" value="1"/>
</dbReference>
<protein>
    <submittedName>
        <fullName evidence="13">Unannotated protein</fullName>
    </submittedName>
</protein>
<dbReference type="PROSITE" id="PS00211">
    <property type="entry name" value="ABC_TRANSPORTER_1"/>
    <property type="match status" value="1"/>
</dbReference>
<sequence length="798" mass="85648">MSAEPAQGASDFVITLDTVRKEFGEFVAVEGADFSIRRGEFFSLLGPSGCGKTTILKMIAGFEQPTGGRIMLEGADVSGVPPYKRNVNTVFQAYALFPHMSVLENVAFGLRSKGVASAEAIRRSKEMLDIVRLSEFGSRRPNQLSGGQQQRVALARALVNMPSALLLDEPLAALDLKLREAMQIELKRIQREVGITFIFVTHDQGEALTMSDRIAVMSRGRVEQIGTPEEIYHTPASIFVAGFIGSANMMPGALDTSSGSPIAVLDSGRRLAVKSSGEVRDGDPVTVMIRPERMHAVAGGGGTDEHSIDGVVTHGIFQGSTVRLVVQSSEGYELIATVEDDDDLPDITPGSPITLRWSNEAGYLLRGRSQVVGATTTDVDEVQASLDGVEMGIGKPKDDGDGGNGLGRRALLVGGGLVGAAVVVGGVLALTGGGDSGSNADGGDGTKLGGGTLGSGADTVRILNWQAYIDPSEDGAIGTVERFKAKEGVIAEYSEDFNDNNEVYAKYFEPYLGTGKTMDYDIVCPTYWMAARLKKLGWLEPLPLDLIPNRVNLEDRFLTESWNFGATYSLPWQAGLTGVAYNPALTGREIKSVMDLLDPEFKGKVACLTEMRDTIGLFMMGLGHDPSVLDEDAINEALDTIEEATKKGQFRAFTGNEYLGSLESGDFVACVAWSGDIVQLNYTRPDIKFVLPEEGAMSWYDTMVIPKGAPNGVAAAKWMNYVYDPEQAAQITNYVQYLSPVKGVRDELVKMGGDAAALADSPILFPDTDTQKRLKSFASMPDTLDASVTDRFNRIIGG</sequence>
<evidence type="ECO:0000313" key="12">
    <source>
        <dbReference type="EMBL" id="CAB4908925.1"/>
    </source>
</evidence>
<dbReference type="SMART" id="SM00382">
    <property type="entry name" value="AAA"/>
    <property type="match status" value="1"/>
</dbReference>
<dbReference type="SUPFAM" id="SSF50331">
    <property type="entry name" value="MOP-like"/>
    <property type="match status" value="1"/>
</dbReference>
<dbReference type="GO" id="GO:0015594">
    <property type="term" value="F:ABC-type putrescine transporter activity"/>
    <property type="evidence" value="ECO:0007669"/>
    <property type="project" value="InterPro"/>
</dbReference>
<dbReference type="EMBL" id="CAFBOL010000017">
    <property type="protein sequence ID" value="CAB4983381.1"/>
    <property type="molecule type" value="Genomic_DNA"/>
</dbReference>
<gene>
    <name evidence="9" type="ORF">UFOPK2656_03245</name>
    <name evidence="10" type="ORF">UFOPK3099_01501</name>
    <name evidence="11" type="ORF">UFOPK3267_00630</name>
    <name evidence="12" type="ORF">UFOPK3651_00017</name>
    <name evidence="13" type="ORF">UFOPK3931_00948</name>
    <name evidence="8" type="ORF">UFOPK4189_02525</name>
</gene>
<evidence type="ECO:0000259" key="7">
    <source>
        <dbReference type="PROSITE" id="PS50893"/>
    </source>
</evidence>
<evidence type="ECO:0000313" key="9">
    <source>
        <dbReference type="EMBL" id="CAB4746234.1"/>
    </source>
</evidence>
<dbReference type="EMBL" id="CAEZYF010000033">
    <property type="protein sequence ID" value="CAB4746234.1"/>
    <property type="molecule type" value="Genomic_DNA"/>
</dbReference>
<evidence type="ECO:0000313" key="8">
    <source>
        <dbReference type="EMBL" id="CAB4364766.1"/>
    </source>
</evidence>
<evidence type="ECO:0000256" key="3">
    <source>
        <dbReference type="ARBA" id="ARBA00022741"/>
    </source>
</evidence>
<dbReference type="GO" id="GO:0005524">
    <property type="term" value="F:ATP binding"/>
    <property type="evidence" value="ECO:0007669"/>
    <property type="project" value="UniProtKB-KW"/>
</dbReference>